<evidence type="ECO:0000256" key="8">
    <source>
        <dbReference type="SAM" id="Phobius"/>
    </source>
</evidence>
<feature type="transmembrane region" description="Helical" evidence="8">
    <location>
        <begin position="482"/>
        <end position="505"/>
    </location>
</feature>
<protein>
    <submittedName>
        <fullName evidence="9">CusA/CzcA family heavy metal efflux RND transporter</fullName>
    </submittedName>
</protein>
<keyword evidence="4" id="KW-1003">Cell membrane</keyword>
<evidence type="ECO:0000313" key="10">
    <source>
        <dbReference type="Proteomes" id="UP000290545"/>
    </source>
</evidence>
<dbReference type="EMBL" id="SDHZ01000001">
    <property type="protein sequence ID" value="RXK86828.1"/>
    <property type="molecule type" value="Genomic_DNA"/>
</dbReference>
<dbReference type="PRINTS" id="PR00702">
    <property type="entry name" value="ACRIFLAVINRP"/>
</dbReference>
<keyword evidence="3" id="KW-0813">Transport</keyword>
<gene>
    <name evidence="9" type="ORF">ESB13_08540</name>
</gene>
<dbReference type="SUPFAM" id="SSF82693">
    <property type="entry name" value="Multidrug efflux transporter AcrB pore domain, PN1, PN2, PC1 and PC2 subdomains"/>
    <property type="match status" value="2"/>
</dbReference>
<dbReference type="PANTHER" id="PTHR32063">
    <property type="match status" value="1"/>
</dbReference>
<feature type="transmembrane region" description="Helical" evidence="8">
    <location>
        <begin position="928"/>
        <end position="950"/>
    </location>
</feature>
<dbReference type="Gene3D" id="1.20.1600.10">
    <property type="entry name" value="Outer membrane efflux proteins (OEP)"/>
    <property type="match status" value="1"/>
</dbReference>
<dbReference type="OrthoDB" id="9758757at2"/>
<name>A0A4Q1DCX7_9BACT</name>
<feature type="transmembrane region" description="Helical" evidence="8">
    <location>
        <begin position="877"/>
        <end position="896"/>
    </location>
</feature>
<comment type="subcellular location">
    <subcellularLocation>
        <location evidence="1">Cell membrane</location>
        <topology evidence="1">Multi-pass membrane protein</topology>
    </subcellularLocation>
</comment>
<dbReference type="GO" id="GO:0042910">
    <property type="term" value="F:xenobiotic transmembrane transporter activity"/>
    <property type="evidence" value="ECO:0007669"/>
    <property type="project" value="TreeGrafter"/>
</dbReference>
<dbReference type="GO" id="GO:0005886">
    <property type="term" value="C:plasma membrane"/>
    <property type="evidence" value="ECO:0007669"/>
    <property type="project" value="UniProtKB-SubCell"/>
</dbReference>
<evidence type="ECO:0000256" key="5">
    <source>
        <dbReference type="ARBA" id="ARBA00022692"/>
    </source>
</evidence>
<proteinExistence type="inferred from homology"/>
<organism evidence="9 10">
    <name type="scientific">Filimonas effusa</name>
    <dbReference type="NCBI Taxonomy" id="2508721"/>
    <lineage>
        <taxon>Bacteria</taxon>
        <taxon>Pseudomonadati</taxon>
        <taxon>Bacteroidota</taxon>
        <taxon>Chitinophagia</taxon>
        <taxon>Chitinophagales</taxon>
        <taxon>Chitinophagaceae</taxon>
        <taxon>Filimonas</taxon>
    </lineage>
</organism>
<feature type="transmembrane region" description="Helical" evidence="8">
    <location>
        <begin position="977"/>
        <end position="996"/>
    </location>
</feature>
<keyword evidence="10" id="KW-1185">Reference proteome</keyword>
<evidence type="ECO:0000256" key="2">
    <source>
        <dbReference type="ARBA" id="ARBA00010942"/>
    </source>
</evidence>
<evidence type="ECO:0000256" key="4">
    <source>
        <dbReference type="ARBA" id="ARBA00022475"/>
    </source>
</evidence>
<dbReference type="Proteomes" id="UP000290545">
    <property type="component" value="Unassembled WGS sequence"/>
</dbReference>
<evidence type="ECO:0000256" key="7">
    <source>
        <dbReference type="ARBA" id="ARBA00023136"/>
    </source>
</evidence>
<feature type="transmembrane region" description="Helical" evidence="8">
    <location>
        <begin position="400"/>
        <end position="419"/>
    </location>
</feature>
<dbReference type="SUPFAM" id="SSF82866">
    <property type="entry name" value="Multidrug efflux transporter AcrB transmembrane domain"/>
    <property type="match status" value="2"/>
</dbReference>
<dbReference type="InterPro" id="IPR001036">
    <property type="entry name" value="Acrflvin-R"/>
</dbReference>
<dbReference type="Gene3D" id="3.30.70.1320">
    <property type="entry name" value="Multidrug efflux transporter AcrB pore domain like"/>
    <property type="match status" value="1"/>
</dbReference>
<dbReference type="Gene3D" id="3.30.70.1440">
    <property type="entry name" value="Multidrug efflux transporter AcrB pore domain"/>
    <property type="match status" value="1"/>
</dbReference>
<dbReference type="PANTHER" id="PTHR32063:SF24">
    <property type="entry name" value="CATION EFFLUX SYSTEM (ACRB_ACRD_ACRF FAMILY)"/>
    <property type="match status" value="1"/>
</dbReference>
<feature type="transmembrane region" description="Helical" evidence="8">
    <location>
        <begin position="366"/>
        <end position="388"/>
    </location>
</feature>
<keyword evidence="6 8" id="KW-1133">Transmembrane helix</keyword>
<dbReference type="Gene3D" id="3.30.2090.10">
    <property type="entry name" value="Multidrug efflux transporter AcrB TolC docking domain, DN and DC subdomains"/>
    <property type="match status" value="2"/>
</dbReference>
<feature type="transmembrane region" description="Helical" evidence="8">
    <location>
        <begin position="1046"/>
        <end position="1063"/>
    </location>
</feature>
<dbReference type="InterPro" id="IPR004763">
    <property type="entry name" value="CusA-like"/>
</dbReference>
<evidence type="ECO:0000256" key="3">
    <source>
        <dbReference type="ARBA" id="ARBA00022448"/>
    </source>
</evidence>
<evidence type="ECO:0000256" key="6">
    <source>
        <dbReference type="ARBA" id="ARBA00022989"/>
    </source>
</evidence>
<reference evidence="9 10" key="1">
    <citation type="submission" date="2019-01" db="EMBL/GenBank/DDBJ databases">
        <title>Filimonas sp. strain TTM-71.</title>
        <authorList>
            <person name="Chen W.-M."/>
        </authorList>
    </citation>
    <scope>NUCLEOTIDE SEQUENCE [LARGE SCALE GENOMIC DNA]</scope>
    <source>
        <strain evidence="9 10">TTM-71</strain>
    </source>
</reference>
<dbReference type="SUPFAM" id="SSF56954">
    <property type="entry name" value="Outer membrane efflux proteins (OEP)"/>
    <property type="match status" value="1"/>
</dbReference>
<comment type="similarity">
    <text evidence="2">Belongs to the resistance-nodulation-cell division (RND) (TC 2.A.6) family.</text>
</comment>
<keyword evidence="5 8" id="KW-0812">Transmembrane</keyword>
<dbReference type="SUPFAM" id="SSF82714">
    <property type="entry name" value="Multidrug efflux transporter AcrB TolC docking domain, DN and DC subdomains"/>
    <property type="match status" value="2"/>
</dbReference>
<dbReference type="InterPro" id="IPR027463">
    <property type="entry name" value="AcrB_DN_DC_subdom"/>
</dbReference>
<dbReference type="GO" id="GO:0008324">
    <property type="term" value="F:monoatomic cation transmembrane transporter activity"/>
    <property type="evidence" value="ECO:0007669"/>
    <property type="project" value="InterPro"/>
</dbReference>
<feature type="transmembrane region" description="Helical" evidence="8">
    <location>
        <begin position="903"/>
        <end position="922"/>
    </location>
</feature>
<evidence type="ECO:0000256" key="1">
    <source>
        <dbReference type="ARBA" id="ARBA00004651"/>
    </source>
</evidence>
<feature type="transmembrane region" description="Helical" evidence="8">
    <location>
        <begin position="541"/>
        <end position="559"/>
    </location>
</feature>
<feature type="transmembrane region" description="Helical" evidence="8">
    <location>
        <begin position="1008"/>
        <end position="1034"/>
    </location>
</feature>
<dbReference type="GO" id="GO:0015562">
    <property type="term" value="F:efflux transmembrane transporter activity"/>
    <property type="evidence" value="ECO:0007669"/>
    <property type="project" value="InterPro"/>
</dbReference>
<dbReference type="NCBIfam" id="TIGR00914">
    <property type="entry name" value="2A0601"/>
    <property type="match status" value="1"/>
</dbReference>
<keyword evidence="7 8" id="KW-0472">Membrane</keyword>
<dbReference type="Gene3D" id="3.30.70.1430">
    <property type="entry name" value="Multidrug efflux transporter AcrB pore domain"/>
    <property type="match status" value="2"/>
</dbReference>
<evidence type="ECO:0000313" key="9">
    <source>
        <dbReference type="EMBL" id="RXK86828.1"/>
    </source>
</evidence>
<accession>A0A4Q1DCX7</accession>
<feature type="transmembrane region" description="Helical" evidence="8">
    <location>
        <begin position="449"/>
        <end position="470"/>
    </location>
</feature>
<dbReference type="RefSeq" id="WP_129002577.1">
    <property type="nucleotide sequence ID" value="NZ_SDHZ01000001.1"/>
</dbReference>
<comment type="caution">
    <text evidence="9">The sequence shown here is derived from an EMBL/GenBank/DDBJ whole genome shotgun (WGS) entry which is preliminary data.</text>
</comment>
<sequence length="1474" mass="162195">MLNKIIQFSVKNKLVVGIFILLWIIYGACQVAQLPVDAVPDITNNQVQIITTAPSLGAEDVERLITFPIEQAISNIPGLKESRSLSRFGLSLISVVFDDKADVYWARQQVMERLSQVDINENANTPQLAPVTTGLGEIYQYVLKPKKGYQQKYSLAHLRTIQDWQVRRQLLGTPGVADVATFGGNLKQYEVAVNPARLKALNLTISDVFTALNRNNQNTGGAYIEKGPSVLYIRSVGLTKSIPDILKIVVKNNSDGTPVLISHIADVRLGSAIRYGALTMAGQGEVAGGIVMMLKGGNSSQVVKDVKAKIADIEKTLPEGLEIVPFLDRTKMVNNAIGTVEHNLLEGALIVVLVLVLFLGNFRAGFIVASVIPLSMLFAIAMMNTFGVSGNLMSLGALDFGLIVDGAVIIVEAILHHIAHSERYAKKHLITQQEMNSEVAGSASRMMNAAVFGQIIILIVYLPILSLSGIEGKMFKPMAQTVAFAILGAFILSLTYVPMISSLLINKKISHKPNISDRVMLRIEEWYQKILTRALKIRRTMVVLAFALFGLAVFLFTRMGGEFIPQLEEGDFAVETRLLVGTNLSTTIDQVNRIADKIKASYPEVINVVSRIGSSEIPTDPMPVEAGDMIIVLKDKKEWTSAKSFSELADKMAATAQDVLPGVTTSFQYPVQMRFNELMTGAKQDVVCKIFGEDLDKLATYANQLGAIARTVEGAADWYVEKVTGMPQIVIEFNRDEIAKYGLNIDDVNRTINAAFAGAAAGKVYEGEKSFDLVVRVGDEGRKNINDVQNLQISTPSGVQIPLYQVATISEVEGPNQIQRENTRRRITVGFNIRGRDVQSIVEELQQKVNAKLKMDPGYTITYGGAFENLQQAKSRLSIAVPVALLLIFIMLYFAFSSVKEGALIYTAIPLSAIGGVFALALRGMPFSISAGVGFIALFGVAVLNGIVLISEFNRIKKEGWVEDPLLLVKMGTRNRLRPVLMTAAVASLGFLPMALSNGAGAEVQRPLATVVIGGLISATLLTLFVLPALYLLFDGKRSRKKKHTPASAAVIILPFLMALSTGELTAQSMTANPSATGVHTPVTARPLTLEQALQLASQRNLQLQGARLNEAASAKMQRTAYDLPKTVFSADYGKFNSSNNDTRFGINQSFSFPSVYASQQKALKADYLAANAETRLTEQELRFNVRSLFFEYISLEERRKLLLYADSLYRLYESKSLLRFKDGAANIMEKTAAEAQRQQITNQLAMLNRDMDVTLVQLNVFLQDSVLYHPSVATPRLDAMLMQPGTTQVDTLPLLEWSRYRQQAAEAQWKTEKAKLLPDFMLGYNNQSLIGTQVVNGQEVNYSGGDRFGYWSAGISIPLFFKSQQARAAAARINWEKSRKQDAYLSQKLQADIVTANTQLEKFRQSLDYYETQGLKNANVIISTADDQFQGGEIDYLQRVILVNQAISIKNDYVSALNSFNQALIQLMKLYNL</sequence>
<dbReference type="Gene3D" id="1.20.1640.10">
    <property type="entry name" value="Multidrug efflux transporter AcrB transmembrane domain"/>
    <property type="match status" value="2"/>
</dbReference>
<feature type="transmembrane region" description="Helical" evidence="8">
    <location>
        <begin position="342"/>
        <end position="359"/>
    </location>
</feature>
<dbReference type="Pfam" id="PF00873">
    <property type="entry name" value="ACR_tran"/>
    <property type="match status" value="1"/>
</dbReference>